<proteinExistence type="inferred from homology"/>
<dbReference type="GO" id="GO:0016616">
    <property type="term" value="F:oxidoreductase activity, acting on the CH-OH group of donors, NAD or NADP as acceptor"/>
    <property type="evidence" value="ECO:0007669"/>
    <property type="project" value="TreeGrafter"/>
</dbReference>
<dbReference type="PRINTS" id="PR00080">
    <property type="entry name" value="SDRFAMILY"/>
</dbReference>
<dbReference type="SUPFAM" id="SSF51735">
    <property type="entry name" value="NAD(P)-binding Rossmann-fold domains"/>
    <property type="match status" value="1"/>
</dbReference>
<dbReference type="Proteomes" id="UP000319769">
    <property type="component" value="Unassembled WGS sequence"/>
</dbReference>
<dbReference type="PRINTS" id="PR00081">
    <property type="entry name" value="GDHRDH"/>
</dbReference>
<protein>
    <submittedName>
        <fullName evidence="3">SDR family oxidoreductase</fullName>
    </submittedName>
</protein>
<dbReference type="EMBL" id="VMNW02000057">
    <property type="protein sequence ID" value="KAA9155385.1"/>
    <property type="molecule type" value="Genomic_DNA"/>
</dbReference>
<keyword evidence="4" id="KW-1185">Reference proteome</keyword>
<accession>A0A5N0UXI9</accession>
<dbReference type="PANTHER" id="PTHR42760">
    <property type="entry name" value="SHORT-CHAIN DEHYDROGENASES/REDUCTASES FAMILY MEMBER"/>
    <property type="match status" value="1"/>
</dbReference>
<keyword evidence="2" id="KW-0560">Oxidoreductase</keyword>
<sequence length="272" mass="28370">MDTGLAGQVVVVTGATANIGRATALAFAEEGAKVVLVGRDEQAGQRVASLARERGAADVLWRAADVTSGEQVAALFDDVLARFGTVDVLVNNVGGNTAVTPFEESDPAQWRADLDVNLMSTLNCTHRVLPRMRAAGRGRIVNIGSVSALIGDPYLAVYSAAKGAVHSFTRVLALEVGDAGITVNAIAPYGTVPEDLAAETSAGSRFHPDTGMFTQASKSRVDERARFRRTTALPRQTALPAEIAAAAVYLASRQAAFVTGHVLQVDGGVVLT</sequence>
<evidence type="ECO:0000256" key="1">
    <source>
        <dbReference type="ARBA" id="ARBA00006484"/>
    </source>
</evidence>
<dbReference type="OrthoDB" id="9787298at2"/>
<evidence type="ECO:0000313" key="4">
    <source>
        <dbReference type="Proteomes" id="UP000319769"/>
    </source>
</evidence>
<dbReference type="AlphaFoldDB" id="A0A5N0UXI9"/>
<dbReference type="PROSITE" id="PS00061">
    <property type="entry name" value="ADH_SHORT"/>
    <property type="match status" value="1"/>
</dbReference>
<dbReference type="Gene3D" id="3.40.50.720">
    <property type="entry name" value="NAD(P)-binding Rossmann-like Domain"/>
    <property type="match status" value="1"/>
</dbReference>
<dbReference type="InterPro" id="IPR002347">
    <property type="entry name" value="SDR_fam"/>
</dbReference>
<comment type="caution">
    <text evidence="3">The sequence shown here is derived from an EMBL/GenBank/DDBJ whole genome shotgun (WGS) entry which is preliminary data.</text>
</comment>
<name>A0A5N0UXI9_9PSEU</name>
<dbReference type="InterPro" id="IPR036291">
    <property type="entry name" value="NAD(P)-bd_dom_sf"/>
</dbReference>
<dbReference type="CDD" id="cd05233">
    <property type="entry name" value="SDR_c"/>
    <property type="match status" value="1"/>
</dbReference>
<dbReference type="InterPro" id="IPR020904">
    <property type="entry name" value="Sc_DH/Rdtase_CS"/>
</dbReference>
<gene>
    <name evidence="3" type="ORF">FPZ12_029800</name>
</gene>
<reference evidence="3" key="1">
    <citation type="submission" date="2019-09" db="EMBL/GenBank/DDBJ databases">
        <authorList>
            <person name="Teo W.F.A."/>
            <person name="Duangmal K."/>
        </authorList>
    </citation>
    <scope>NUCLEOTIDE SEQUENCE [LARGE SCALE GENOMIC DNA]</scope>
    <source>
        <strain evidence="3">K81G1</strain>
    </source>
</reference>
<organism evidence="3 4">
    <name type="scientific">Amycolatopsis acidicola</name>
    <dbReference type="NCBI Taxonomy" id="2596893"/>
    <lineage>
        <taxon>Bacteria</taxon>
        <taxon>Bacillati</taxon>
        <taxon>Actinomycetota</taxon>
        <taxon>Actinomycetes</taxon>
        <taxon>Pseudonocardiales</taxon>
        <taxon>Pseudonocardiaceae</taxon>
        <taxon>Amycolatopsis</taxon>
    </lineage>
</organism>
<dbReference type="RefSeq" id="WP_144755161.1">
    <property type="nucleotide sequence ID" value="NZ_VMNW02000057.1"/>
</dbReference>
<evidence type="ECO:0000313" key="3">
    <source>
        <dbReference type="EMBL" id="KAA9155385.1"/>
    </source>
</evidence>
<evidence type="ECO:0000256" key="2">
    <source>
        <dbReference type="ARBA" id="ARBA00023002"/>
    </source>
</evidence>
<dbReference type="Pfam" id="PF13561">
    <property type="entry name" value="adh_short_C2"/>
    <property type="match status" value="1"/>
</dbReference>
<dbReference type="FunFam" id="3.40.50.720:FF:000084">
    <property type="entry name" value="Short-chain dehydrogenase reductase"/>
    <property type="match status" value="1"/>
</dbReference>
<comment type="similarity">
    <text evidence="1">Belongs to the short-chain dehydrogenases/reductases (SDR) family.</text>
</comment>